<feature type="compositionally biased region" description="Polar residues" evidence="1">
    <location>
        <begin position="33"/>
        <end position="47"/>
    </location>
</feature>
<keyword evidence="2" id="KW-0812">Transmembrane</keyword>
<comment type="caution">
    <text evidence="3">The sequence shown here is derived from an EMBL/GenBank/DDBJ whole genome shotgun (WGS) entry which is preliminary data.</text>
</comment>
<dbReference type="PANTHER" id="PTHR37544:SF1">
    <property type="entry name" value="PHOSPHORIBOSYLAMINOIMIDAZOLE-SUCCINOCARBOXAMIDE SYNTHASE"/>
    <property type="match status" value="1"/>
</dbReference>
<name>A0AAE0N2H0_9PEZI</name>
<dbReference type="Proteomes" id="UP001285441">
    <property type="component" value="Unassembled WGS sequence"/>
</dbReference>
<reference evidence="3" key="2">
    <citation type="submission" date="2023-06" db="EMBL/GenBank/DDBJ databases">
        <authorList>
            <consortium name="Lawrence Berkeley National Laboratory"/>
            <person name="Haridas S."/>
            <person name="Hensen N."/>
            <person name="Bonometti L."/>
            <person name="Westerberg I."/>
            <person name="Brannstrom I.O."/>
            <person name="Guillou S."/>
            <person name="Cros-Aarteil S."/>
            <person name="Calhoun S."/>
            <person name="Kuo A."/>
            <person name="Mondo S."/>
            <person name="Pangilinan J."/>
            <person name="Riley R."/>
            <person name="LaButti K."/>
            <person name="Andreopoulos B."/>
            <person name="Lipzen A."/>
            <person name="Chen C."/>
            <person name="Yanf M."/>
            <person name="Daum C."/>
            <person name="Ng V."/>
            <person name="Clum A."/>
            <person name="Steindorff A."/>
            <person name="Ohm R."/>
            <person name="Martin F."/>
            <person name="Silar P."/>
            <person name="Natvig D."/>
            <person name="Lalanne C."/>
            <person name="Gautier V."/>
            <person name="Ament-velasquez S.L."/>
            <person name="Kruys A."/>
            <person name="Hutchinson M.I."/>
            <person name="Powell A.J."/>
            <person name="Barry K."/>
            <person name="Miller A.N."/>
            <person name="Grigoriev I.V."/>
            <person name="Debuchy R."/>
            <person name="Gladieux P."/>
            <person name="Thoren M.H."/>
            <person name="Johannesson H."/>
        </authorList>
    </citation>
    <scope>NUCLEOTIDE SEQUENCE</scope>
    <source>
        <strain evidence="3">CBS 232.78</strain>
    </source>
</reference>
<evidence type="ECO:0000256" key="1">
    <source>
        <dbReference type="SAM" id="MobiDB-lite"/>
    </source>
</evidence>
<feature type="transmembrane region" description="Helical" evidence="2">
    <location>
        <begin position="631"/>
        <end position="652"/>
    </location>
</feature>
<evidence type="ECO:0000313" key="3">
    <source>
        <dbReference type="EMBL" id="KAK3367800.1"/>
    </source>
</evidence>
<feature type="compositionally biased region" description="Polar residues" evidence="1">
    <location>
        <begin position="59"/>
        <end position="74"/>
    </location>
</feature>
<accession>A0AAE0N2H0</accession>
<gene>
    <name evidence="3" type="ORF">B0H63DRAFT_405165</name>
</gene>
<evidence type="ECO:0000313" key="4">
    <source>
        <dbReference type="Proteomes" id="UP001285441"/>
    </source>
</evidence>
<dbReference type="Pfam" id="PF11915">
    <property type="entry name" value="DUF3433"/>
    <property type="match status" value="2"/>
</dbReference>
<feature type="transmembrane region" description="Helical" evidence="2">
    <location>
        <begin position="199"/>
        <end position="223"/>
    </location>
</feature>
<keyword evidence="4" id="KW-1185">Reference proteome</keyword>
<evidence type="ECO:0000256" key="2">
    <source>
        <dbReference type="SAM" id="Phobius"/>
    </source>
</evidence>
<feature type="region of interest" description="Disordered" evidence="1">
    <location>
        <begin position="319"/>
        <end position="366"/>
    </location>
</feature>
<dbReference type="InterPro" id="IPR021840">
    <property type="entry name" value="DUF3433"/>
</dbReference>
<proteinExistence type="predicted"/>
<feature type="transmembrane region" description="Helical" evidence="2">
    <location>
        <begin position="741"/>
        <end position="762"/>
    </location>
</feature>
<protein>
    <submittedName>
        <fullName evidence="3">Uncharacterized protein</fullName>
    </submittedName>
</protein>
<feature type="transmembrane region" description="Helical" evidence="2">
    <location>
        <begin position="1094"/>
        <end position="1113"/>
    </location>
</feature>
<feature type="transmembrane region" description="Helical" evidence="2">
    <location>
        <begin position="96"/>
        <end position="119"/>
    </location>
</feature>
<dbReference type="AlphaFoldDB" id="A0AAE0N2H0"/>
<keyword evidence="2" id="KW-0472">Membrane</keyword>
<keyword evidence="2" id="KW-1133">Transmembrane helix</keyword>
<feature type="transmembrane region" description="Helical" evidence="2">
    <location>
        <begin position="131"/>
        <end position="151"/>
    </location>
</feature>
<sequence>MDFETRRAPDPRYSYLSNPHDEHVQTFEPSPISAHSASFENLQANSAKTRHRGSDETLVHQSSQQGDSQPQKQEGIQDKNSRTRKLWTPLFLRRPVLIAFALVFTSLIISIAVLFHFLTQDGHILSADPKLHYLWVYGPTAVFVAISAAWVQVDYRAKQMPPWAAMAEGFQPARHSLLLDYIDPLNIVTLYKSIQNRHWTVTCAVAGTFLLQAAVVLSSGLFVSKQTTIYNTDAQVIVHDTFTGQFSGVIDQKPAANAYGILSSNLTYPQGTYERYAFQAMRPRDYAGRIVLLWGSWSGWPGSSLSGRDTAEQMVVSLPTVSPRQGDITADPGSVISSGDGNPQPTSTDNPTNTTSTTSEATSGSVSKFPKFTPGFAVACKPTYSIRKGNVTLGKSENGANTTSITFVVEEAGFTFGNISSWNMLKQFVLSISTASGITGANLDNMIDLSMSNSHANSEVEKNAGTAGFALSRLFGITTAQIANIYLKQPIQTSVLGTTTNQEKCLVISIVALCAIETFLGILTALALFLCWRSPHICASSDPSSIAGLAAVLARSDPIALKLRNTGHERFKFLERLLRNAKFKTEIAPATGNGDPATFRIATISSSESQSSPLSSSSPPTAYYQPFAVTAWGRLVVTVLLVALILTLELLYQRSAGSNGLVDIDDNNTYVQYAWTYVPTAVMVAVGLLLAALNYSIKLFSPFQDLRKGKAPADTSISENYLRSVAGTVLYRATRKREWSVVAAGLAAVLTPFLPIVASGLLKTEPALTISAGRFTRLDTIDLGLRTKGLNPNSFTNPGDAYANMVLANNLSYPRWTYQDLVFPQLASIPSLSNNTASTTDATSVTVSLPAFRARLNCTAATEEQIHCWNYKRTSLTDYAIDTYHITNDQRFLGTGVFGIVNGPRDLYDMYGTRNASCPSVLMAFGHATNHTVDGLSAFVCKPYVETISASATFRLPSWELDTTSSPPPMADESTVKVYNASHIPFFLAEVPGHNFANPLVGNIADQDLGSFFPLVVHGQDGTPIDELAGPENAGRLERAVEATYGIIMAEVMNFQRRSLDFTTADAELVVVGNLTLNTRDKVWLIQSAVSTRILEGLLGVMTVCVLVTYALLLRGSRRLLPMNPCSIAASASLLAGSEMLKRIPEGSEWLSDEERKEKGVFGGMVFTLGWWGVLDNETGQWTGERRFGADYEVEGQ</sequence>
<reference evidence="3" key="1">
    <citation type="journal article" date="2023" name="Mol. Phylogenet. Evol.">
        <title>Genome-scale phylogeny and comparative genomics of the fungal order Sordariales.</title>
        <authorList>
            <person name="Hensen N."/>
            <person name="Bonometti L."/>
            <person name="Westerberg I."/>
            <person name="Brannstrom I.O."/>
            <person name="Guillou S."/>
            <person name="Cros-Aarteil S."/>
            <person name="Calhoun S."/>
            <person name="Haridas S."/>
            <person name="Kuo A."/>
            <person name="Mondo S."/>
            <person name="Pangilinan J."/>
            <person name="Riley R."/>
            <person name="LaButti K."/>
            <person name="Andreopoulos B."/>
            <person name="Lipzen A."/>
            <person name="Chen C."/>
            <person name="Yan M."/>
            <person name="Daum C."/>
            <person name="Ng V."/>
            <person name="Clum A."/>
            <person name="Steindorff A."/>
            <person name="Ohm R.A."/>
            <person name="Martin F."/>
            <person name="Silar P."/>
            <person name="Natvig D.O."/>
            <person name="Lalanne C."/>
            <person name="Gautier V."/>
            <person name="Ament-Velasquez S.L."/>
            <person name="Kruys A."/>
            <person name="Hutchinson M.I."/>
            <person name="Powell A.J."/>
            <person name="Barry K."/>
            <person name="Miller A.N."/>
            <person name="Grigoriev I.V."/>
            <person name="Debuchy R."/>
            <person name="Gladieux P."/>
            <person name="Hiltunen Thoren M."/>
            <person name="Johannesson H."/>
        </authorList>
    </citation>
    <scope>NUCLEOTIDE SEQUENCE</scope>
    <source>
        <strain evidence="3">CBS 232.78</strain>
    </source>
</reference>
<feature type="compositionally biased region" description="Basic and acidic residues" evidence="1">
    <location>
        <begin position="1"/>
        <end position="10"/>
    </location>
</feature>
<organism evidence="3 4">
    <name type="scientific">Podospora didyma</name>
    <dbReference type="NCBI Taxonomy" id="330526"/>
    <lineage>
        <taxon>Eukaryota</taxon>
        <taxon>Fungi</taxon>
        <taxon>Dikarya</taxon>
        <taxon>Ascomycota</taxon>
        <taxon>Pezizomycotina</taxon>
        <taxon>Sordariomycetes</taxon>
        <taxon>Sordariomycetidae</taxon>
        <taxon>Sordariales</taxon>
        <taxon>Podosporaceae</taxon>
        <taxon>Podospora</taxon>
    </lineage>
</organism>
<feature type="transmembrane region" description="Helical" evidence="2">
    <location>
        <begin position="672"/>
        <end position="697"/>
    </location>
</feature>
<feature type="compositionally biased region" description="Low complexity" evidence="1">
    <location>
        <begin position="342"/>
        <end position="366"/>
    </location>
</feature>
<feature type="region of interest" description="Disordered" evidence="1">
    <location>
        <begin position="1"/>
        <end position="80"/>
    </location>
</feature>
<dbReference type="EMBL" id="JAULSW010000011">
    <property type="protein sequence ID" value="KAK3367800.1"/>
    <property type="molecule type" value="Genomic_DNA"/>
</dbReference>
<feature type="transmembrane region" description="Helical" evidence="2">
    <location>
        <begin position="506"/>
        <end position="532"/>
    </location>
</feature>
<dbReference type="PANTHER" id="PTHR37544">
    <property type="entry name" value="SPRAY-RELATED"/>
    <property type="match status" value="1"/>
</dbReference>